<sequence>TEVDVEHIIPKAKLFDDSQNNKTLAHRLCNSNKDDMTAYDFMKTKSPEEFNAYVDRVNKLYTDKIISKAKRDKLLMSEDQIPKDFIDRQLRESQYIARKAREILQTVCSTVWSTSGTVTAELRHLWGWDDVTMNLQMPKYKELGLTELVELESDHGKQKHIKEVIKDWTKRDDHRHHAVDALVIACTKQGFIQRFNTLNSSKTREDMQAEIEKRSEQYKEKLSLLEKYIISQCPLSVSEVERAVAKILISFKSGKKVAVTGKRKIGKRGNKKVVQEGIIIPRGALSEESVYGKIKTIERNKPVKYLFKNSLLIFKPYIKELVEQRLAQFDNDAKKALESLKKEPIYLDKAKSIVLEYGTCFKEEYVIKYNVDVNFNKVDKVIDKAVKNILQARLAKFEEKPKDAFKDVQVDGKTLKWYEDEGLSRPIFSVRCTTGLSAVVPVKKDEDGKEIGFVKPGNNHHIAIYTDKEGNREEHVCTFWNAVERKKYHLPVVIKDTDEVWEKVLLASDGTYPQSFLEQLPKEGLHLHFSMQQNEMFVLGMPEEEVKTAIESGDYKLISEHLYRVQKISALNYVFRHHLETQIVDDKNAKKSKRFYIVQSLGALDSLHPVKVKIDCLGNIKPLL</sequence>
<evidence type="ECO:0000256" key="7">
    <source>
        <dbReference type="ARBA" id="ARBA00022884"/>
    </source>
</evidence>
<protein>
    <recommendedName>
        <fullName evidence="13">HNH Cas9-type domain-containing protein</fullName>
    </recommendedName>
</protein>
<reference evidence="14" key="2">
    <citation type="submission" date="2021-04" db="EMBL/GenBank/DDBJ databases">
        <authorList>
            <person name="Gilroy R."/>
        </authorList>
    </citation>
    <scope>NUCLEOTIDE SEQUENCE</scope>
    <source>
        <strain evidence="14">Gambia16-930</strain>
    </source>
</reference>
<dbReference type="GO" id="GO:0016787">
    <property type="term" value="F:hydrolase activity"/>
    <property type="evidence" value="ECO:0007669"/>
    <property type="project" value="UniProtKB-KW"/>
</dbReference>
<dbReference type="InterPro" id="IPR003615">
    <property type="entry name" value="HNH_nuc"/>
</dbReference>
<comment type="caution">
    <text evidence="14">The sequence shown here is derived from an EMBL/GenBank/DDBJ whole genome shotgun (WGS) entry which is preliminary data.</text>
</comment>
<keyword evidence="6" id="KW-0460">Magnesium</keyword>
<keyword evidence="8" id="KW-0051">Antiviral defense</keyword>
<evidence type="ECO:0000256" key="12">
    <source>
        <dbReference type="PROSITE-ProRule" id="PRU01085"/>
    </source>
</evidence>
<dbReference type="Pfam" id="PF18541">
    <property type="entry name" value="RuvC_III"/>
    <property type="match status" value="1"/>
</dbReference>
<name>A0A9D1UHS2_9BACT</name>
<evidence type="ECO:0000259" key="13">
    <source>
        <dbReference type="PROSITE" id="PS51749"/>
    </source>
</evidence>
<evidence type="ECO:0000256" key="8">
    <source>
        <dbReference type="ARBA" id="ARBA00023118"/>
    </source>
</evidence>
<dbReference type="GO" id="GO:0046872">
    <property type="term" value="F:metal ion binding"/>
    <property type="evidence" value="ECO:0007669"/>
    <property type="project" value="UniProtKB-KW"/>
</dbReference>
<proteinExistence type="predicted"/>
<keyword evidence="5 12" id="KW-0378">Hydrolase</keyword>
<evidence type="ECO:0000313" key="15">
    <source>
        <dbReference type="Proteomes" id="UP000824267"/>
    </source>
</evidence>
<keyword evidence="9 12" id="KW-0238">DNA-binding</keyword>
<evidence type="ECO:0000256" key="5">
    <source>
        <dbReference type="ARBA" id="ARBA00022801"/>
    </source>
</evidence>
<keyword evidence="7" id="KW-0694">RNA-binding</keyword>
<dbReference type="GO" id="GO:0003677">
    <property type="term" value="F:DNA binding"/>
    <property type="evidence" value="ECO:0007669"/>
    <property type="project" value="UniProtKB-UniRule"/>
</dbReference>
<evidence type="ECO:0000256" key="3">
    <source>
        <dbReference type="ARBA" id="ARBA00022723"/>
    </source>
</evidence>
<feature type="domain" description="HNH Cas9-type" evidence="13">
    <location>
        <begin position="1"/>
        <end position="90"/>
    </location>
</feature>
<evidence type="ECO:0000256" key="6">
    <source>
        <dbReference type="ARBA" id="ARBA00022842"/>
    </source>
</evidence>
<evidence type="ECO:0000313" key="14">
    <source>
        <dbReference type="EMBL" id="HIW87853.1"/>
    </source>
</evidence>
<evidence type="ECO:0000256" key="10">
    <source>
        <dbReference type="ARBA" id="ARBA00023211"/>
    </source>
</evidence>
<dbReference type="EMBL" id="DXGG01000196">
    <property type="protein sequence ID" value="HIW87853.1"/>
    <property type="molecule type" value="Genomic_DNA"/>
</dbReference>
<dbReference type="InterPro" id="IPR033114">
    <property type="entry name" value="HNH_CAS9"/>
</dbReference>
<gene>
    <name evidence="14" type="ORF">IAC47_06230</name>
</gene>
<dbReference type="PROSITE" id="PS51749">
    <property type="entry name" value="HNH_CAS9"/>
    <property type="match status" value="1"/>
</dbReference>
<keyword evidence="2 12" id="KW-0540">Nuclease</keyword>
<dbReference type="InterPro" id="IPR036397">
    <property type="entry name" value="RNaseH_sf"/>
</dbReference>
<comment type="subunit">
    <text evidence="11">Monomer. Binds crRNA and tracrRNA.</text>
</comment>
<dbReference type="InterPro" id="IPR041383">
    <property type="entry name" value="RuvC_III"/>
</dbReference>
<dbReference type="NCBIfam" id="TIGR01865">
    <property type="entry name" value="cas_Csn1"/>
    <property type="match status" value="1"/>
</dbReference>
<feature type="non-terminal residue" evidence="14">
    <location>
        <position position="1"/>
    </location>
</feature>
<organism evidence="14 15">
    <name type="scientific">Candidatus Onthomorpha intestinigallinarum</name>
    <dbReference type="NCBI Taxonomy" id="2840880"/>
    <lineage>
        <taxon>Bacteria</taxon>
        <taxon>Pseudomonadati</taxon>
        <taxon>Bacteroidota</taxon>
        <taxon>Bacteroidia</taxon>
        <taxon>Bacteroidales</taxon>
        <taxon>Candidatus Onthomorpha</taxon>
    </lineage>
</organism>
<evidence type="ECO:0000256" key="11">
    <source>
        <dbReference type="ARBA" id="ARBA00046380"/>
    </source>
</evidence>
<comment type="cofactor">
    <cofactor evidence="1">
        <name>Mg(2+)</name>
        <dbReference type="ChEBI" id="CHEBI:18420"/>
    </cofactor>
</comment>
<dbReference type="Pfam" id="PF13395">
    <property type="entry name" value="HNH_4"/>
    <property type="match status" value="1"/>
</dbReference>
<keyword evidence="4 12" id="KW-0255">Endonuclease</keyword>
<accession>A0A9D1UHS2</accession>
<evidence type="ECO:0000256" key="2">
    <source>
        <dbReference type="ARBA" id="ARBA00022722"/>
    </source>
</evidence>
<evidence type="ECO:0000256" key="4">
    <source>
        <dbReference type="ARBA" id="ARBA00022759"/>
    </source>
</evidence>
<dbReference type="Gene3D" id="3.30.420.10">
    <property type="entry name" value="Ribonuclease H-like superfamily/Ribonuclease H"/>
    <property type="match status" value="1"/>
</dbReference>
<evidence type="ECO:0000256" key="9">
    <source>
        <dbReference type="ARBA" id="ARBA00023125"/>
    </source>
</evidence>
<dbReference type="AlphaFoldDB" id="A0A9D1UHS2"/>
<keyword evidence="10" id="KW-0464">Manganese</keyword>
<dbReference type="InterPro" id="IPR028629">
    <property type="entry name" value="Cas9"/>
</dbReference>
<keyword evidence="3" id="KW-0479">Metal-binding</keyword>
<reference evidence="14" key="1">
    <citation type="journal article" date="2021" name="PeerJ">
        <title>Extensive microbial diversity within the chicken gut microbiome revealed by metagenomics and culture.</title>
        <authorList>
            <person name="Gilroy R."/>
            <person name="Ravi A."/>
            <person name="Getino M."/>
            <person name="Pursley I."/>
            <person name="Horton D.L."/>
            <person name="Alikhan N.F."/>
            <person name="Baker D."/>
            <person name="Gharbi K."/>
            <person name="Hall N."/>
            <person name="Watson M."/>
            <person name="Adriaenssens E.M."/>
            <person name="Foster-Nyarko E."/>
            <person name="Jarju S."/>
            <person name="Secka A."/>
            <person name="Antonio M."/>
            <person name="Oren A."/>
            <person name="Chaudhuri R.R."/>
            <person name="La Ragione R."/>
            <person name="Hildebrand F."/>
            <person name="Pallen M.J."/>
        </authorList>
    </citation>
    <scope>NUCLEOTIDE SEQUENCE</scope>
    <source>
        <strain evidence="14">Gambia16-930</strain>
    </source>
</reference>
<dbReference type="GO" id="GO:0004519">
    <property type="term" value="F:endonuclease activity"/>
    <property type="evidence" value="ECO:0007669"/>
    <property type="project" value="UniProtKB-UniRule"/>
</dbReference>
<dbReference type="GO" id="GO:0003723">
    <property type="term" value="F:RNA binding"/>
    <property type="evidence" value="ECO:0007669"/>
    <property type="project" value="UniProtKB-UniRule"/>
</dbReference>
<evidence type="ECO:0000256" key="1">
    <source>
        <dbReference type="ARBA" id="ARBA00001946"/>
    </source>
</evidence>
<dbReference type="GO" id="GO:0051607">
    <property type="term" value="P:defense response to virus"/>
    <property type="evidence" value="ECO:0007669"/>
    <property type="project" value="UniProtKB-KW"/>
</dbReference>
<dbReference type="Proteomes" id="UP000824267">
    <property type="component" value="Unassembled WGS sequence"/>
</dbReference>